<dbReference type="InterPro" id="IPR005793">
    <property type="entry name" value="Formyl_trans_C"/>
</dbReference>
<evidence type="ECO:0000256" key="3">
    <source>
        <dbReference type="ARBA" id="ARBA00022679"/>
    </source>
</evidence>
<dbReference type="Pfam" id="PF00551">
    <property type="entry name" value="Formyl_trans_N"/>
    <property type="match status" value="1"/>
</dbReference>
<feature type="domain" description="Formyl transferase C-terminal" evidence="7">
    <location>
        <begin position="201"/>
        <end position="296"/>
    </location>
</feature>
<accession>A0A3N4D1F1</accession>
<proteinExistence type="inferred from homology"/>
<dbReference type="GeneID" id="64407042"/>
<dbReference type="EMBL" id="CP072385">
    <property type="protein sequence ID" value="QUC12541.1"/>
    <property type="molecule type" value="Genomic_DNA"/>
</dbReference>
<evidence type="ECO:0000256" key="1">
    <source>
        <dbReference type="ARBA" id="ARBA00010699"/>
    </source>
</evidence>
<dbReference type="NCBIfam" id="TIGR00460">
    <property type="entry name" value="fmt"/>
    <property type="match status" value="1"/>
</dbReference>
<dbReference type="Pfam" id="PF02911">
    <property type="entry name" value="Formyl_trans_C"/>
    <property type="match status" value="1"/>
</dbReference>
<sequence>MKLVFAGTPGVAVPSLDALMDSRHEVVAVVTRPDATAGRGRRLTPSPVAIRAAELGLEVLKPAHPRDPDFRYRLGELAPDVCAVVAYGALLPTSVLEIPAHGWINLHFSLLPRWRGAAPVQRAVMAGDPEIGTSCFRIVRELDAGDVYRIAARPMPEATAGELFELLAVSGAAQLVETIDAVEAGEAPVPQEAVGVTRAAKITVEEARVDFTRPAAEVRNHILGCSPEPGAWCGLNGKRLKLYRARLADAQFTPAPGELHVTKRQVFVGAGEGVLELLEVQAPGKRRMAAIDWARSGAASGRLV</sequence>
<dbReference type="InterPro" id="IPR041711">
    <property type="entry name" value="Met-tRNA-FMT_N"/>
</dbReference>
<dbReference type="InterPro" id="IPR005794">
    <property type="entry name" value="Fmt"/>
</dbReference>
<evidence type="ECO:0000256" key="5">
    <source>
        <dbReference type="HAMAP-Rule" id="MF_00182"/>
    </source>
</evidence>
<keyword evidence="4 5" id="KW-0648">Protein biosynthesis</keyword>
<dbReference type="GO" id="GO:0005829">
    <property type="term" value="C:cytosol"/>
    <property type="evidence" value="ECO:0007669"/>
    <property type="project" value="TreeGrafter"/>
</dbReference>
<dbReference type="Gene3D" id="3.40.50.12230">
    <property type="match status" value="1"/>
</dbReference>
<evidence type="ECO:0000313" key="9">
    <source>
        <dbReference type="EMBL" id="VEH70280.1"/>
    </source>
</evidence>
<reference evidence="9 10" key="1">
    <citation type="submission" date="2018-12" db="EMBL/GenBank/DDBJ databases">
        <authorList>
            <consortium name="Pathogen Informatics"/>
        </authorList>
    </citation>
    <scope>NUCLEOTIDE SEQUENCE [LARGE SCALE GENOMIC DNA]</scope>
    <source>
        <strain evidence="9 10">NCTC12967</strain>
    </source>
</reference>
<dbReference type="RefSeq" id="WP_014846637.1">
    <property type="nucleotide sequence ID" value="NZ_CAUVFX010000001.1"/>
</dbReference>
<dbReference type="HAMAP" id="MF_00182">
    <property type="entry name" value="Formyl_trans"/>
    <property type="match status" value="1"/>
</dbReference>
<feature type="binding site" evidence="5">
    <location>
        <begin position="109"/>
        <end position="112"/>
    </location>
    <ligand>
        <name>(6S)-5,6,7,8-tetrahydrofolate</name>
        <dbReference type="ChEBI" id="CHEBI:57453"/>
    </ligand>
</feature>
<reference evidence="8" key="2">
    <citation type="submission" date="2021-03" db="EMBL/GenBank/DDBJ databases">
        <title>Human Oral Microbial Genomes.</title>
        <authorList>
            <person name="Johnston C.D."/>
            <person name="Chen T."/>
            <person name="Dewhirst F.E."/>
        </authorList>
    </citation>
    <scope>NUCLEOTIDE SEQUENCE</scope>
    <source>
        <strain evidence="8">F0714</strain>
    </source>
</reference>
<protein>
    <recommendedName>
        <fullName evidence="2 5">Methionyl-tRNA formyltransferase</fullName>
        <ecNumber evidence="2 5">2.1.2.9</ecNumber>
    </recommendedName>
</protein>
<feature type="domain" description="Formyl transferase N-terminal" evidence="6">
    <location>
        <begin position="1"/>
        <end position="165"/>
    </location>
</feature>
<evidence type="ECO:0000256" key="4">
    <source>
        <dbReference type="ARBA" id="ARBA00022917"/>
    </source>
</evidence>
<dbReference type="SUPFAM" id="SSF53328">
    <property type="entry name" value="Formyltransferase"/>
    <property type="match status" value="1"/>
</dbReference>
<dbReference type="OMA" id="GITTMLM"/>
<dbReference type="OrthoDB" id="9802815at2"/>
<comment type="catalytic activity">
    <reaction evidence="5">
        <text>L-methionyl-tRNA(fMet) + (6R)-10-formyltetrahydrofolate = N-formyl-L-methionyl-tRNA(fMet) + (6S)-5,6,7,8-tetrahydrofolate + H(+)</text>
        <dbReference type="Rhea" id="RHEA:24380"/>
        <dbReference type="Rhea" id="RHEA-COMP:9952"/>
        <dbReference type="Rhea" id="RHEA-COMP:9953"/>
        <dbReference type="ChEBI" id="CHEBI:15378"/>
        <dbReference type="ChEBI" id="CHEBI:57453"/>
        <dbReference type="ChEBI" id="CHEBI:78530"/>
        <dbReference type="ChEBI" id="CHEBI:78844"/>
        <dbReference type="ChEBI" id="CHEBI:195366"/>
        <dbReference type="EC" id="2.1.2.9"/>
    </reaction>
</comment>
<comment type="similarity">
    <text evidence="1 5">Belongs to the Fmt family.</text>
</comment>
<dbReference type="InterPro" id="IPR044135">
    <property type="entry name" value="Met-tRNA-FMT_C"/>
</dbReference>
<dbReference type="InterPro" id="IPR036477">
    <property type="entry name" value="Formyl_transf_N_sf"/>
</dbReference>
<keyword evidence="3 5" id="KW-0808">Transferase</keyword>
<evidence type="ECO:0000313" key="8">
    <source>
        <dbReference type="EMBL" id="QUC12541.1"/>
    </source>
</evidence>
<gene>
    <name evidence="5 9" type="primary">fmt</name>
    <name evidence="8" type="ORF">J5A53_07765</name>
    <name evidence="9" type="ORF">NCTC12967_01575</name>
</gene>
<dbReference type="CDD" id="cd08704">
    <property type="entry name" value="Met_tRNA_FMT_C"/>
    <property type="match status" value="1"/>
</dbReference>
<evidence type="ECO:0000256" key="2">
    <source>
        <dbReference type="ARBA" id="ARBA00012261"/>
    </source>
</evidence>
<dbReference type="PANTHER" id="PTHR11138:SF5">
    <property type="entry name" value="METHIONYL-TRNA FORMYLTRANSFERASE, MITOCHONDRIAL"/>
    <property type="match status" value="1"/>
</dbReference>
<dbReference type="PANTHER" id="PTHR11138">
    <property type="entry name" value="METHIONYL-TRNA FORMYLTRANSFERASE"/>
    <property type="match status" value="1"/>
</dbReference>
<dbReference type="InterPro" id="IPR002376">
    <property type="entry name" value="Formyl_transf_N"/>
</dbReference>
<evidence type="ECO:0000259" key="6">
    <source>
        <dbReference type="Pfam" id="PF00551"/>
    </source>
</evidence>
<dbReference type="Proteomes" id="UP000273044">
    <property type="component" value="Chromosome"/>
</dbReference>
<dbReference type="SUPFAM" id="SSF50486">
    <property type="entry name" value="FMT C-terminal domain-like"/>
    <property type="match status" value="1"/>
</dbReference>
<dbReference type="GO" id="GO:0004479">
    <property type="term" value="F:methionyl-tRNA formyltransferase activity"/>
    <property type="evidence" value="ECO:0007669"/>
    <property type="project" value="UniProtKB-UniRule"/>
</dbReference>
<organism evidence="9 10">
    <name type="scientific">Arachnia propionica</name>
    <dbReference type="NCBI Taxonomy" id="1750"/>
    <lineage>
        <taxon>Bacteria</taxon>
        <taxon>Bacillati</taxon>
        <taxon>Actinomycetota</taxon>
        <taxon>Actinomycetes</taxon>
        <taxon>Propionibacteriales</taxon>
        <taxon>Propionibacteriaceae</taxon>
        <taxon>Arachnia</taxon>
    </lineage>
</organism>
<evidence type="ECO:0000313" key="10">
    <source>
        <dbReference type="Proteomes" id="UP000273044"/>
    </source>
</evidence>
<dbReference type="InterPro" id="IPR011034">
    <property type="entry name" value="Formyl_transferase-like_C_sf"/>
</dbReference>
<dbReference type="CDD" id="cd08646">
    <property type="entry name" value="FMT_core_Met-tRNA-FMT_N"/>
    <property type="match status" value="1"/>
</dbReference>
<dbReference type="AlphaFoldDB" id="A0A3N4D1F1"/>
<dbReference type="Proteomes" id="UP000677180">
    <property type="component" value="Chromosome"/>
</dbReference>
<evidence type="ECO:0000259" key="7">
    <source>
        <dbReference type="Pfam" id="PF02911"/>
    </source>
</evidence>
<dbReference type="EC" id="2.1.2.9" evidence="2 5"/>
<keyword evidence="10" id="KW-1185">Reference proteome</keyword>
<comment type="function">
    <text evidence="5">Attaches a formyl group to the free amino group of methionyl-tRNA(fMet). The formyl group appears to play a dual role in the initiator identity of N-formylmethionyl-tRNA by promoting its recognition by IF2 and preventing the misappropriation of this tRNA by the elongation apparatus.</text>
</comment>
<name>A0A3N4D1F1_9ACTN</name>
<dbReference type="EMBL" id="LR134406">
    <property type="protein sequence ID" value="VEH70280.1"/>
    <property type="molecule type" value="Genomic_DNA"/>
</dbReference>